<dbReference type="AlphaFoldDB" id="A0A6N9T592"/>
<gene>
    <name evidence="1" type="ORF">GTK09_18480</name>
</gene>
<comment type="caution">
    <text evidence="1">The sequence shown here is derived from an EMBL/GenBank/DDBJ whole genome shotgun (WGS) entry which is preliminary data.</text>
</comment>
<keyword evidence="2" id="KW-1185">Reference proteome</keyword>
<accession>A0A6N9T592</accession>
<evidence type="ECO:0000313" key="2">
    <source>
        <dbReference type="Proteomes" id="UP000469011"/>
    </source>
</evidence>
<dbReference type="InterPro" id="IPR009367">
    <property type="entry name" value="Elm1-like"/>
</dbReference>
<evidence type="ECO:0000313" key="1">
    <source>
        <dbReference type="EMBL" id="NDW06410.1"/>
    </source>
</evidence>
<name>A0A6N9T592_9HYPH</name>
<dbReference type="EMBL" id="JAAAMG010000016">
    <property type="protein sequence ID" value="NDW06410.1"/>
    <property type="molecule type" value="Genomic_DNA"/>
</dbReference>
<sequence length="326" mass="36563">MTPRADIRVWTVSETKAGTLTQCLGVADFLHPNPYVVTVRKPFAWWKPQAYLRDLLVGRQPDLIVSCGGIAQSHTLAIAGLCRRRPLTVHLAGLKPEYEDRYDLAFVSRHDWTPEREAKPHIHPMIGVPHRVHPDEMEARREKARARFAPGGGRIATVLVGGPNKAYLYDEPTIGRLVETIRELAGDGWTVLVSTSRRSPPALQERLFAIGDERIVIWDRQGENPFRDYLAAADALLVTKDSVTMTCEALATGRPVYGFDLAHRPHGPYLEKFERFHADMSQTLGLTRRFEGALEPYDYSPPNESRRVAAMVSARLEAGRRVVSPA</sequence>
<dbReference type="RefSeq" id="WP_163464909.1">
    <property type="nucleotide sequence ID" value="NZ_JAAAMG010000016.1"/>
</dbReference>
<proteinExistence type="predicted"/>
<organism evidence="1 2">
    <name type="scientific">Jiella pacifica</name>
    <dbReference type="NCBI Taxonomy" id="2696469"/>
    <lineage>
        <taxon>Bacteria</taxon>
        <taxon>Pseudomonadati</taxon>
        <taxon>Pseudomonadota</taxon>
        <taxon>Alphaproteobacteria</taxon>
        <taxon>Hyphomicrobiales</taxon>
        <taxon>Aurantimonadaceae</taxon>
        <taxon>Jiella</taxon>
    </lineage>
</organism>
<protein>
    <submittedName>
        <fullName evidence="1">Nucleoside-diphosphate sugar epimerase</fullName>
    </submittedName>
</protein>
<dbReference type="Proteomes" id="UP000469011">
    <property type="component" value="Unassembled WGS sequence"/>
</dbReference>
<dbReference type="Pfam" id="PF06258">
    <property type="entry name" value="Mito_fiss_Elm1"/>
    <property type="match status" value="1"/>
</dbReference>
<dbReference type="SUPFAM" id="SSF53756">
    <property type="entry name" value="UDP-Glycosyltransferase/glycogen phosphorylase"/>
    <property type="match status" value="1"/>
</dbReference>
<reference evidence="1 2" key="1">
    <citation type="submission" date="2020-01" db="EMBL/GenBank/DDBJ databases">
        <title>Jiella pacifica sp. nov.</title>
        <authorList>
            <person name="Xue Z."/>
            <person name="Zhu S."/>
            <person name="Chen J."/>
            <person name="Yang J."/>
        </authorList>
    </citation>
    <scope>NUCLEOTIDE SEQUENCE [LARGE SCALE GENOMIC DNA]</scope>
    <source>
        <strain evidence="1 2">40Bstr34</strain>
    </source>
</reference>